<feature type="transmembrane region" description="Helical" evidence="7">
    <location>
        <begin position="60"/>
        <end position="79"/>
    </location>
</feature>
<dbReference type="InterPro" id="IPR001958">
    <property type="entry name" value="Tet-R_TetA/multi-R_MdtG-like"/>
</dbReference>
<dbReference type="InterPro" id="IPR036259">
    <property type="entry name" value="MFS_trans_sf"/>
</dbReference>
<dbReference type="GO" id="GO:0005886">
    <property type="term" value="C:plasma membrane"/>
    <property type="evidence" value="ECO:0007669"/>
    <property type="project" value="UniProtKB-SubCell"/>
</dbReference>
<dbReference type="Pfam" id="PF07690">
    <property type="entry name" value="MFS_1"/>
    <property type="match status" value="1"/>
</dbReference>
<keyword evidence="3" id="KW-0813">Transport</keyword>
<dbReference type="EMBL" id="DYXM01000038">
    <property type="protein sequence ID" value="HJE89749.1"/>
    <property type="molecule type" value="Genomic_DNA"/>
</dbReference>
<comment type="similarity">
    <text evidence="2">Belongs to the major facilitator superfamily. TCR/Tet family.</text>
</comment>
<dbReference type="InterPro" id="IPR005829">
    <property type="entry name" value="Sugar_transporter_CS"/>
</dbReference>
<proteinExistence type="inferred from homology"/>
<dbReference type="Proteomes" id="UP000776650">
    <property type="component" value="Unassembled WGS sequence"/>
</dbReference>
<evidence type="ECO:0000313" key="9">
    <source>
        <dbReference type="EMBL" id="HJE89749.1"/>
    </source>
</evidence>
<reference evidence="9" key="2">
    <citation type="submission" date="2021-09" db="EMBL/GenBank/DDBJ databases">
        <authorList>
            <person name="Gilroy R."/>
        </authorList>
    </citation>
    <scope>NUCLEOTIDE SEQUENCE</scope>
    <source>
        <strain evidence="9">ChiGjej1B1-18357</strain>
    </source>
</reference>
<evidence type="ECO:0000256" key="1">
    <source>
        <dbReference type="ARBA" id="ARBA00004651"/>
    </source>
</evidence>
<protein>
    <submittedName>
        <fullName evidence="9">MFS transporter</fullName>
    </submittedName>
</protein>
<dbReference type="InterPro" id="IPR020846">
    <property type="entry name" value="MFS_dom"/>
</dbReference>
<dbReference type="PRINTS" id="PR01035">
    <property type="entry name" value="TCRTETA"/>
</dbReference>
<dbReference type="Gene3D" id="1.20.1720.10">
    <property type="entry name" value="Multidrug resistance protein D"/>
    <property type="match status" value="1"/>
</dbReference>
<sequence>MADSTSTDSPSPKPENSRAPIATHVIFVLAMLGGFGPFAIDTYLPGMPGIADEFGASATLTQFTLTGFMLSLGLCQLVIGPQSDQLGRRRLLLVGVGGSALASILCALAPSIWVLILGRVLQGALGAAGVVLSRAIIVDLGKGVGIAKAFATLMAVQTLAPVLAPIAGGIIVPTFGWRASFWFLAALSSVLFVATFALIKESLPPAERTSGGVPNALRSMAGLLRSSVYVAPLAAFVSTFG</sequence>
<evidence type="ECO:0000259" key="8">
    <source>
        <dbReference type="PROSITE" id="PS50850"/>
    </source>
</evidence>
<comment type="caution">
    <text evidence="9">The sequence shown here is derived from an EMBL/GenBank/DDBJ whole genome shotgun (WGS) entry which is preliminary data.</text>
</comment>
<evidence type="ECO:0000256" key="5">
    <source>
        <dbReference type="ARBA" id="ARBA00022989"/>
    </source>
</evidence>
<gene>
    <name evidence="9" type="ORF">K8V11_01900</name>
</gene>
<dbReference type="PROSITE" id="PS00216">
    <property type="entry name" value="SUGAR_TRANSPORT_1"/>
    <property type="match status" value="1"/>
</dbReference>
<evidence type="ECO:0000256" key="2">
    <source>
        <dbReference type="ARBA" id="ARBA00007520"/>
    </source>
</evidence>
<keyword evidence="5 7" id="KW-1133">Transmembrane helix</keyword>
<feature type="transmembrane region" description="Helical" evidence="7">
    <location>
        <begin position="120"/>
        <end position="137"/>
    </location>
</feature>
<keyword evidence="6 7" id="KW-0472">Membrane</keyword>
<keyword evidence="4 7" id="KW-0812">Transmembrane</keyword>
<evidence type="ECO:0000256" key="3">
    <source>
        <dbReference type="ARBA" id="ARBA00022448"/>
    </source>
</evidence>
<dbReference type="PROSITE" id="PS50850">
    <property type="entry name" value="MFS"/>
    <property type="match status" value="1"/>
</dbReference>
<feature type="domain" description="Major facilitator superfamily (MFS) profile" evidence="8">
    <location>
        <begin position="22"/>
        <end position="241"/>
    </location>
</feature>
<dbReference type="GO" id="GO:0140115">
    <property type="term" value="P:export across plasma membrane"/>
    <property type="evidence" value="ECO:0007669"/>
    <property type="project" value="UniProtKB-ARBA"/>
</dbReference>
<dbReference type="PANTHER" id="PTHR23502">
    <property type="entry name" value="MAJOR FACILITATOR SUPERFAMILY"/>
    <property type="match status" value="1"/>
</dbReference>
<dbReference type="PANTHER" id="PTHR23502:SF132">
    <property type="entry name" value="POLYAMINE TRANSPORTER 2-RELATED"/>
    <property type="match status" value="1"/>
</dbReference>
<dbReference type="SUPFAM" id="SSF103473">
    <property type="entry name" value="MFS general substrate transporter"/>
    <property type="match status" value="1"/>
</dbReference>
<dbReference type="InterPro" id="IPR011701">
    <property type="entry name" value="MFS"/>
</dbReference>
<comment type="subcellular location">
    <subcellularLocation>
        <location evidence="1">Cell membrane</location>
        <topology evidence="1">Multi-pass membrane protein</topology>
    </subcellularLocation>
</comment>
<dbReference type="RefSeq" id="WP_303910520.1">
    <property type="nucleotide sequence ID" value="NZ_DYXM01000038.1"/>
</dbReference>
<evidence type="ECO:0000256" key="4">
    <source>
        <dbReference type="ARBA" id="ARBA00022692"/>
    </source>
</evidence>
<organism evidence="9 10">
    <name type="scientific">Dietzia timorensis</name>
    <dbReference type="NCBI Taxonomy" id="499555"/>
    <lineage>
        <taxon>Bacteria</taxon>
        <taxon>Bacillati</taxon>
        <taxon>Actinomycetota</taxon>
        <taxon>Actinomycetes</taxon>
        <taxon>Mycobacteriales</taxon>
        <taxon>Dietziaceae</taxon>
        <taxon>Dietzia</taxon>
    </lineage>
</organism>
<dbReference type="AlphaFoldDB" id="A0A921JX32"/>
<evidence type="ECO:0000256" key="6">
    <source>
        <dbReference type="ARBA" id="ARBA00023136"/>
    </source>
</evidence>
<dbReference type="GO" id="GO:0022857">
    <property type="term" value="F:transmembrane transporter activity"/>
    <property type="evidence" value="ECO:0007669"/>
    <property type="project" value="InterPro"/>
</dbReference>
<reference evidence="9" key="1">
    <citation type="journal article" date="2021" name="PeerJ">
        <title>Extensive microbial diversity within the chicken gut microbiome revealed by metagenomics and culture.</title>
        <authorList>
            <person name="Gilroy R."/>
            <person name="Ravi A."/>
            <person name="Getino M."/>
            <person name="Pursley I."/>
            <person name="Horton D.L."/>
            <person name="Alikhan N.F."/>
            <person name="Baker D."/>
            <person name="Gharbi K."/>
            <person name="Hall N."/>
            <person name="Watson M."/>
            <person name="Adriaenssens E.M."/>
            <person name="Foster-Nyarko E."/>
            <person name="Jarju S."/>
            <person name="Secka A."/>
            <person name="Antonio M."/>
            <person name="Oren A."/>
            <person name="Chaudhuri R.R."/>
            <person name="La Ragione R."/>
            <person name="Hildebrand F."/>
            <person name="Pallen M.J."/>
        </authorList>
    </citation>
    <scope>NUCLEOTIDE SEQUENCE</scope>
    <source>
        <strain evidence="9">ChiGjej1B1-18357</strain>
    </source>
</reference>
<evidence type="ECO:0000256" key="7">
    <source>
        <dbReference type="SAM" id="Phobius"/>
    </source>
</evidence>
<name>A0A921JX32_9ACTN</name>
<feature type="transmembrane region" description="Helical" evidence="7">
    <location>
        <begin position="21"/>
        <end position="40"/>
    </location>
</feature>
<dbReference type="GO" id="GO:0042908">
    <property type="term" value="P:xenobiotic transport"/>
    <property type="evidence" value="ECO:0007669"/>
    <property type="project" value="UniProtKB-ARBA"/>
</dbReference>
<feature type="transmembrane region" description="Helical" evidence="7">
    <location>
        <begin position="91"/>
        <end position="114"/>
    </location>
</feature>
<accession>A0A921JX32</accession>
<evidence type="ECO:0000313" key="10">
    <source>
        <dbReference type="Proteomes" id="UP000776650"/>
    </source>
</evidence>
<feature type="transmembrane region" description="Helical" evidence="7">
    <location>
        <begin position="149"/>
        <end position="175"/>
    </location>
</feature>
<feature type="transmembrane region" description="Helical" evidence="7">
    <location>
        <begin position="181"/>
        <end position="199"/>
    </location>
</feature>
<feature type="non-terminal residue" evidence="9">
    <location>
        <position position="241"/>
    </location>
</feature>